<dbReference type="PROSITE" id="PS50119">
    <property type="entry name" value="ZF_BBOX"/>
    <property type="match status" value="2"/>
</dbReference>
<feature type="coiled-coil region" evidence="7">
    <location>
        <begin position="368"/>
        <end position="416"/>
    </location>
</feature>
<gene>
    <name evidence="11" type="primary">Trim39_8</name>
    <name evidence="11" type="ORF">GTO93_0011081</name>
</gene>
<dbReference type="Gene3D" id="3.30.40.10">
    <property type="entry name" value="Zinc/RING finger domain, C3HC4 (zinc finger)"/>
    <property type="match status" value="2"/>
</dbReference>
<evidence type="ECO:0000256" key="3">
    <source>
        <dbReference type="ARBA" id="ARBA00022771"/>
    </source>
</evidence>
<feature type="domain" description="RING-type" evidence="8">
    <location>
        <begin position="243"/>
        <end position="286"/>
    </location>
</feature>
<evidence type="ECO:0000256" key="5">
    <source>
        <dbReference type="ARBA" id="ARBA00022859"/>
    </source>
</evidence>
<accession>A0ABS2X835</accession>
<keyword evidence="7" id="KW-0175">Coiled coil</keyword>
<feature type="domain" description="B30.2/SPRY" evidence="10">
    <location>
        <begin position="513"/>
        <end position="707"/>
    </location>
</feature>
<dbReference type="Gene3D" id="2.60.120.920">
    <property type="match status" value="1"/>
</dbReference>
<feature type="non-terminal residue" evidence="11">
    <location>
        <position position="1"/>
    </location>
</feature>
<dbReference type="Gene3D" id="3.30.160.60">
    <property type="entry name" value="Classic Zinc Finger"/>
    <property type="match status" value="2"/>
</dbReference>
<evidence type="ECO:0000256" key="1">
    <source>
        <dbReference type="ARBA" id="ARBA00022588"/>
    </source>
</evidence>
<dbReference type="Proteomes" id="UP001166093">
    <property type="component" value="Unassembled WGS sequence"/>
</dbReference>
<feature type="coiled-coil region" evidence="7">
    <location>
        <begin position="146"/>
        <end position="194"/>
    </location>
</feature>
<keyword evidence="3 6" id="KW-0863">Zinc-finger</keyword>
<name>A0ABS2X835_POLSP</name>
<evidence type="ECO:0000259" key="10">
    <source>
        <dbReference type="PROSITE" id="PS50188"/>
    </source>
</evidence>
<dbReference type="PROSITE" id="PS00518">
    <property type="entry name" value="ZF_RING_1"/>
    <property type="match status" value="2"/>
</dbReference>
<dbReference type="SUPFAM" id="SSF57845">
    <property type="entry name" value="B-box zinc-binding domain"/>
    <property type="match status" value="2"/>
</dbReference>
<dbReference type="Pfam" id="PF13445">
    <property type="entry name" value="zf-RING_UBOX"/>
    <property type="match status" value="1"/>
</dbReference>
<evidence type="ECO:0000256" key="6">
    <source>
        <dbReference type="PROSITE-ProRule" id="PRU00024"/>
    </source>
</evidence>
<proteinExistence type="predicted"/>
<dbReference type="Pfam" id="PF15227">
    <property type="entry name" value="zf-C3HC4_4"/>
    <property type="match status" value="1"/>
</dbReference>
<dbReference type="PRINTS" id="PR01407">
    <property type="entry name" value="BUTYPHLNCDUF"/>
</dbReference>
<dbReference type="InterPro" id="IPR051051">
    <property type="entry name" value="E3_ubiq-ligase_TRIM/RNF"/>
</dbReference>
<evidence type="ECO:0000259" key="9">
    <source>
        <dbReference type="PROSITE" id="PS50119"/>
    </source>
</evidence>
<dbReference type="InterPro" id="IPR001841">
    <property type="entry name" value="Znf_RING"/>
</dbReference>
<dbReference type="SMART" id="SM00589">
    <property type="entry name" value="PRY"/>
    <property type="match status" value="1"/>
</dbReference>
<comment type="caution">
    <text evidence="11">The sequence shown here is derived from an EMBL/GenBank/DDBJ whole genome shotgun (WGS) entry which is preliminary data.</text>
</comment>
<dbReference type="InterPro" id="IPR006574">
    <property type="entry name" value="PRY"/>
</dbReference>
<dbReference type="EMBL" id="JAAWVQ010000327">
    <property type="protein sequence ID" value="MBN3270389.1"/>
    <property type="molecule type" value="Genomic_DNA"/>
</dbReference>
<feature type="domain" description="B box-type" evidence="9">
    <location>
        <begin position="312"/>
        <end position="353"/>
    </location>
</feature>
<keyword evidence="12" id="KW-1185">Reference proteome</keyword>
<sequence>MATSKPEKLFQEELTCPICLQLFSEPVLLPCGHNFCASCIGEVIEREAEEGQHTCPECRSEHKGKSALQRNFKLCNIVEGFKSMDATADLSARKCSLHDKPLEYYCVDDKSCICVSCCIEGNHKSHDVKSFKTAHAELKLILESQLKEITEKLNLSESLLRKANENETAVKAANAEMKQKAVELLDSLAELVANYKAHVIETIEAEQRPVVEIFDYLEKKNTEFQADTARIQKESLFQEELTCPICLQLFSEPVVLPCGHNFCASCIGEVIEREAEERQHTCPECRSEHKGKAALQRNFKLCNIVEGFKSNLSARKCSLHDKPLEYYCVDDKSCICVSCCIEGNHKSHDVKSFKTAHAELKLILESQLKEITEKLNLSESLLRKANENETAVKAANAEMKQKAVELLDSLAELVANYKAHVIETIEAEQRPVVESLQQSIRRVTEQQSLLKHTQLQADSVWAEKDEILFIQKLLAIDSKLAEAIKEPLMEPTAKCLNRKKVFDYLEKKNTEFQADTARIQKGLQAFINPSQPLSLDPNTVHPNLILSDDLKTVRYTAVKQPYPNHAERFTGIYCQVRCSQGFSSGEHRWEVEMGKCQWGVGVCYKSNNDTSNTALGYNSASWSLQWWSNMLKAYTVSSSTALQCITQPVRVEVHLNYDAGTLSFYNASDNRVHLHTFNTTFTEPVYPAVWIISQKPTDWITLKSTLYTE</sequence>
<dbReference type="Pfam" id="PF00643">
    <property type="entry name" value="zf-B_box"/>
    <property type="match status" value="2"/>
</dbReference>
<dbReference type="InterPro" id="IPR003877">
    <property type="entry name" value="SPRY_dom"/>
</dbReference>
<evidence type="ECO:0000256" key="4">
    <source>
        <dbReference type="ARBA" id="ARBA00022833"/>
    </source>
</evidence>
<dbReference type="GO" id="GO:0016874">
    <property type="term" value="F:ligase activity"/>
    <property type="evidence" value="ECO:0007669"/>
    <property type="project" value="UniProtKB-KW"/>
</dbReference>
<dbReference type="InterPro" id="IPR003879">
    <property type="entry name" value="Butyrophylin_SPRY"/>
</dbReference>
<evidence type="ECO:0000313" key="11">
    <source>
        <dbReference type="EMBL" id="MBN3270389.1"/>
    </source>
</evidence>
<dbReference type="InterPro" id="IPR043136">
    <property type="entry name" value="B30.2/SPRY_sf"/>
</dbReference>
<keyword evidence="4" id="KW-0862">Zinc</keyword>
<dbReference type="SMART" id="SM00184">
    <property type="entry name" value="RING"/>
    <property type="match status" value="2"/>
</dbReference>
<keyword evidence="5" id="KW-0391">Immunity</keyword>
<feature type="domain" description="B box-type" evidence="9">
    <location>
        <begin position="90"/>
        <end position="131"/>
    </location>
</feature>
<dbReference type="CDD" id="cd19769">
    <property type="entry name" value="Bbox2_TRIM16-like"/>
    <property type="match status" value="2"/>
</dbReference>
<dbReference type="PROSITE" id="PS50089">
    <property type="entry name" value="ZF_RING_2"/>
    <property type="match status" value="2"/>
</dbReference>
<protein>
    <submittedName>
        <fullName evidence="11">TRI39 ligase</fullName>
    </submittedName>
</protein>
<keyword evidence="1" id="KW-0399">Innate immunity</keyword>
<evidence type="ECO:0000313" key="12">
    <source>
        <dbReference type="Proteomes" id="UP001166093"/>
    </source>
</evidence>
<evidence type="ECO:0000259" key="8">
    <source>
        <dbReference type="PROSITE" id="PS50089"/>
    </source>
</evidence>
<dbReference type="Pfam" id="PF13765">
    <property type="entry name" value="PRY"/>
    <property type="match status" value="1"/>
</dbReference>
<dbReference type="SUPFAM" id="SSF57850">
    <property type="entry name" value="RING/U-box"/>
    <property type="match status" value="2"/>
</dbReference>
<dbReference type="InterPro" id="IPR013320">
    <property type="entry name" value="ConA-like_dom_sf"/>
</dbReference>
<dbReference type="SMART" id="SM00336">
    <property type="entry name" value="BBOX"/>
    <property type="match status" value="2"/>
</dbReference>
<dbReference type="InterPro" id="IPR027370">
    <property type="entry name" value="Znf-RING_euk"/>
</dbReference>
<evidence type="ECO:0000256" key="7">
    <source>
        <dbReference type="SAM" id="Coils"/>
    </source>
</evidence>
<dbReference type="InterPro" id="IPR013083">
    <property type="entry name" value="Znf_RING/FYVE/PHD"/>
</dbReference>
<dbReference type="InterPro" id="IPR000315">
    <property type="entry name" value="Znf_B-box"/>
</dbReference>
<dbReference type="Pfam" id="PF00622">
    <property type="entry name" value="SPRY"/>
    <property type="match status" value="1"/>
</dbReference>
<keyword evidence="2" id="KW-0479">Metal-binding</keyword>
<dbReference type="PANTHER" id="PTHR25465">
    <property type="entry name" value="B-BOX DOMAIN CONTAINING"/>
    <property type="match status" value="1"/>
</dbReference>
<dbReference type="SMART" id="SM00449">
    <property type="entry name" value="SPRY"/>
    <property type="match status" value="1"/>
</dbReference>
<evidence type="ECO:0000256" key="2">
    <source>
        <dbReference type="ARBA" id="ARBA00022723"/>
    </source>
</evidence>
<dbReference type="PANTHER" id="PTHR25465:SF14">
    <property type="entry name" value="E3 UBIQUITIN-PROTEIN LIGASE TRIM65"/>
    <property type="match status" value="1"/>
</dbReference>
<dbReference type="PROSITE" id="PS50188">
    <property type="entry name" value="B302_SPRY"/>
    <property type="match status" value="1"/>
</dbReference>
<organism evidence="11 12">
    <name type="scientific">Polyodon spathula</name>
    <name type="common">North American paddlefish</name>
    <name type="synonym">Squalus spathula</name>
    <dbReference type="NCBI Taxonomy" id="7913"/>
    <lineage>
        <taxon>Eukaryota</taxon>
        <taxon>Metazoa</taxon>
        <taxon>Chordata</taxon>
        <taxon>Craniata</taxon>
        <taxon>Vertebrata</taxon>
        <taxon>Euteleostomi</taxon>
        <taxon>Actinopterygii</taxon>
        <taxon>Chondrostei</taxon>
        <taxon>Acipenseriformes</taxon>
        <taxon>Polyodontidae</taxon>
        <taxon>Polyodon</taxon>
    </lineage>
</organism>
<dbReference type="SUPFAM" id="SSF49899">
    <property type="entry name" value="Concanavalin A-like lectins/glucanases"/>
    <property type="match status" value="1"/>
</dbReference>
<reference evidence="11" key="1">
    <citation type="journal article" date="2021" name="Cell">
        <title>Tracing the genetic footprints of vertebrate landing in non-teleost ray-finned fishes.</title>
        <authorList>
            <person name="Bi X."/>
            <person name="Wang K."/>
            <person name="Yang L."/>
            <person name="Pan H."/>
            <person name="Jiang H."/>
            <person name="Wei Q."/>
            <person name="Fang M."/>
            <person name="Yu H."/>
            <person name="Zhu C."/>
            <person name="Cai Y."/>
            <person name="He Y."/>
            <person name="Gan X."/>
            <person name="Zeng H."/>
            <person name="Yu D."/>
            <person name="Zhu Y."/>
            <person name="Jiang H."/>
            <person name="Qiu Q."/>
            <person name="Yang H."/>
            <person name="Zhang Y.E."/>
            <person name="Wang W."/>
            <person name="Zhu M."/>
            <person name="He S."/>
            <person name="Zhang G."/>
        </authorList>
    </citation>
    <scope>NUCLEOTIDE SEQUENCE</scope>
    <source>
        <strain evidence="11">Pddl_001</strain>
    </source>
</reference>
<dbReference type="InterPro" id="IPR001870">
    <property type="entry name" value="B30.2/SPRY"/>
</dbReference>
<keyword evidence="11" id="KW-0436">Ligase</keyword>
<feature type="non-terminal residue" evidence="11">
    <location>
        <position position="709"/>
    </location>
</feature>
<feature type="domain" description="RING-type" evidence="8">
    <location>
        <begin position="16"/>
        <end position="59"/>
    </location>
</feature>
<dbReference type="InterPro" id="IPR017907">
    <property type="entry name" value="Znf_RING_CS"/>
</dbReference>